<keyword evidence="1" id="KW-1133">Transmembrane helix</keyword>
<keyword evidence="3" id="KW-1185">Reference proteome</keyword>
<accession>A0AAD9G5G0</accession>
<proteinExistence type="predicted"/>
<organism evidence="2 3">
    <name type="scientific">Babesia divergens</name>
    <dbReference type="NCBI Taxonomy" id="32595"/>
    <lineage>
        <taxon>Eukaryota</taxon>
        <taxon>Sar</taxon>
        <taxon>Alveolata</taxon>
        <taxon>Apicomplexa</taxon>
        <taxon>Aconoidasida</taxon>
        <taxon>Piroplasmida</taxon>
        <taxon>Babesiidae</taxon>
        <taxon>Babesia</taxon>
    </lineage>
</organism>
<keyword evidence="1" id="KW-0472">Membrane</keyword>
<comment type="caution">
    <text evidence="2">The sequence shown here is derived from an EMBL/GenBank/DDBJ whole genome shotgun (WGS) entry which is preliminary data.</text>
</comment>
<dbReference type="Proteomes" id="UP001195914">
    <property type="component" value="Unassembled WGS sequence"/>
</dbReference>
<feature type="transmembrane region" description="Helical" evidence="1">
    <location>
        <begin position="755"/>
        <end position="773"/>
    </location>
</feature>
<dbReference type="EMBL" id="JAHBMH010000077">
    <property type="protein sequence ID" value="KAK1932164.1"/>
    <property type="molecule type" value="Genomic_DNA"/>
</dbReference>
<evidence type="ECO:0000256" key="1">
    <source>
        <dbReference type="SAM" id="Phobius"/>
    </source>
</evidence>
<dbReference type="AlphaFoldDB" id="A0AAD9G5G0"/>
<reference evidence="2" key="2">
    <citation type="submission" date="2021-05" db="EMBL/GenBank/DDBJ databases">
        <authorList>
            <person name="Pain A."/>
        </authorList>
    </citation>
    <scope>NUCLEOTIDE SEQUENCE</scope>
    <source>
        <strain evidence="2">1802A</strain>
    </source>
</reference>
<keyword evidence="1" id="KW-0812">Transmembrane</keyword>
<evidence type="ECO:0000313" key="3">
    <source>
        <dbReference type="Proteomes" id="UP001195914"/>
    </source>
</evidence>
<gene>
    <name evidence="2" type="ORF">X943_002079</name>
</gene>
<evidence type="ECO:0000313" key="2">
    <source>
        <dbReference type="EMBL" id="KAK1932164.1"/>
    </source>
</evidence>
<protein>
    <submittedName>
        <fullName evidence="2">Variant erythrocyte surface antigen-1 family protein</fullName>
    </submittedName>
</protein>
<reference evidence="2" key="1">
    <citation type="journal article" date="2014" name="Nucleic Acids Res.">
        <title>The evolutionary dynamics of variant antigen genes in Babesia reveal a history of genomic innovation underlying host-parasite interaction.</title>
        <authorList>
            <person name="Jackson A.P."/>
            <person name="Otto T.D."/>
            <person name="Darby A."/>
            <person name="Ramaprasad A."/>
            <person name="Xia D."/>
            <person name="Echaide I.E."/>
            <person name="Farber M."/>
            <person name="Gahlot S."/>
            <person name="Gamble J."/>
            <person name="Gupta D."/>
            <person name="Gupta Y."/>
            <person name="Jackson L."/>
            <person name="Malandrin L."/>
            <person name="Malas T.B."/>
            <person name="Moussa E."/>
            <person name="Nair M."/>
            <person name="Reid A.J."/>
            <person name="Sanders M."/>
            <person name="Sharma J."/>
            <person name="Tracey A."/>
            <person name="Quail M.A."/>
            <person name="Weir W."/>
            <person name="Wastling J.M."/>
            <person name="Hall N."/>
            <person name="Willadsen P."/>
            <person name="Lingelbach K."/>
            <person name="Shiels B."/>
            <person name="Tait A."/>
            <person name="Berriman M."/>
            <person name="Allred D.R."/>
            <person name="Pain A."/>
        </authorList>
    </citation>
    <scope>NUCLEOTIDE SEQUENCE</scope>
    <source>
        <strain evidence="2">1802A</strain>
    </source>
</reference>
<name>A0AAD9G5G0_BABDI</name>
<sequence>MCIGGEALPSSLFVPRTLRSVLTGSSEPLGGIRMVCYMYYTDVFVGTNNDNIDNLKNALKAELGSSGLNELKELKDLADGLEKFIGYDKGGQLNGNGIGKSGTGGSQKYVSSYNSSNAQWPECSQSRPCSACSSSCSHSGPSPCHGSCCPNCDVQKAAKIFLGMLPCIYYALKYLNEKCNNGGWRDHIINHKDSSLGRFLSGMGYNLGQLDDSKTGREISELLETLFTGSNPLPNLYEKCKKYFASPSTSIVSPSDSPSQPKTVREILLWLYGLRFQKHFPSLVSHCSSLCSPFGNSFNSDAFCYYLHVSCFLLPVSVISVIQCPDGSPSFLPSHSYWESFSYPSDTLELFEKFCDFVRKIFTVLTFLYFQCKNYADCGGWKGCYFGSKCAQKFKQISSTSGFTSSGCTSCNGSNIYLCSYSSSTPDVHSGHCQNGQCLGSGPCTTHTSSNGNCNKAKPCPHPLMRFLIDGSSDSDSHPENSQKFRTPFHSSTVTPMGFESSNLSSTARDGLSLHDVLKYFCDSSSTPLTRLVQFILCVSQRPPETLGELFGFFMKFVESSVFRDHFASYVDGEPGRFFGNSLKGAIQGLYGSEDSHSGSSHTPANLFSLSGCHANKGSSNSPPTCGPYLHALTDNVSGVFTPELCSMYLSWICHLTKDFKEKLKEFQGEFSSPSCCPSSGSSCPSIVKCPCALPLIYSQGFQFMSPDSLSGNDKKSCKDFIDQLGKVISSDPSTPLQTLLTVIDNFLWSIRLPFIYAFLYIWILVISYFYYVQFYKLDLLHIDSHLHLPRSFKILPSTLFSDASSKLKDLSYFSL</sequence>